<feature type="compositionally biased region" description="Basic and acidic residues" evidence="1">
    <location>
        <begin position="140"/>
        <end position="156"/>
    </location>
</feature>
<protein>
    <submittedName>
        <fullName evidence="3">NADH-quinone oxidoreductase subunit J</fullName>
    </submittedName>
</protein>
<sequence>MTNRPRLRLGKTLVPGLLAVGLFALMALIVLNTPFEPMADGGFEAESITAAIGYALFDLEALQQDAGVVGTEPFLAAFLLIAVALDAALDASLVLAKREESGEPVSPLSSTSPDDAGTGARPATDSSGFGGSEPTATDGGRSETAADERSNGGDRQ</sequence>
<keyword evidence="2" id="KW-0472">Membrane</keyword>
<feature type="transmembrane region" description="Helical" evidence="2">
    <location>
        <begin position="12"/>
        <end position="31"/>
    </location>
</feature>
<dbReference type="AlphaFoldDB" id="A0A8J8GLG5"/>
<accession>A0A8J8GLG5</accession>
<evidence type="ECO:0000313" key="3">
    <source>
        <dbReference type="EMBL" id="NUB91368.1"/>
    </source>
</evidence>
<feature type="transmembrane region" description="Helical" evidence="2">
    <location>
        <begin position="74"/>
        <end position="96"/>
    </location>
</feature>
<comment type="caution">
    <text evidence="3">The sequence shown here is derived from an EMBL/GenBank/DDBJ whole genome shotgun (WGS) entry which is preliminary data.</text>
</comment>
<dbReference type="OrthoDB" id="214784at2157"/>
<evidence type="ECO:0000256" key="1">
    <source>
        <dbReference type="SAM" id="MobiDB-lite"/>
    </source>
</evidence>
<evidence type="ECO:0000313" key="4">
    <source>
        <dbReference type="Proteomes" id="UP000728647"/>
    </source>
</evidence>
<evidence type="ECO:0000256" key="2">
    <source>
        <dbReference type="SAM" id="Phobius"/>
    </source>
</evidence>
<name>A0A8J8GLG5_9EURY</name>
<gene>
    <name evidence="3" type="ORF">HT576_10100</name>
</gene>
<dbReference type="Proteomes" id="UP000728647">
    <property type="component" value="Unassembled WGS sequence"/>
</dbReference>
<dbReference type="EMBL" id="JABURA010000001">
    <property type="protein sequence ID" value="NUB91368.1"/>
    <property type="molecule type" value="Genomic_DNA"/>
</dbReference>
<feature type="region of interest" description="Disordered" evidence="1">
    <location>
        <begin position="98"/>
        <end position="156"/>
    </location>
</feature>
<keyword evidence="2" id="KW-0812">Transmembrane</keyword>
<organism evidence="3 4">
    <name type="scientific">Haloterrigena gelatinilytica</name>
    <dbReference type="NCBI Taxonomy" id="2741724"/>
    <lineage>
        <taxon>Archaea</taxon>
        <taxon>Methanobacteriati</taxon>
        <taxon>Methanobacteriota</taxon>
        <taxon>Stenosarchaea group</taxon>
        <taxon>Halobacteria</taxon>
        <taxon>Halobacteriales</taxon>
        <taxon>Natrialbaceae</taxon>
        <taxon>Haloterrigena</taxon>
    </lineage>
</organism>
<keyword evidence="2" id="KW-1133">Transmembrane helix</keyword>
<reference evidence="3" key="1">
    <citation type="submission" date="2020-06" db="EMBL/GenBank/DDBJ databases">
        <title>Haloterrigena sp. nov., an extremely halophilic archaeon isolated from a saline sediment.</title>
        <authorList>
            <person name="Liu B.-B."/>
        </authorList>
    </citation>
    <scope>NUCLEOTIDE SEQUENCE</scope>
    <source>
        <strain evidence="3">SYSU A121-1</strain>
    </source>
</reference>
<proteinExistence type="predicted"/>
<dbReference type="RefSeq" id="WP_174701956.1">
    <property type="nucleotide sequence ID" value="NZ_JABURA010000001.1"/>
</dbReference>